<protein>
    <submittedName>
        <fullName evidence="1">Uncharacterized protein</fullName>
    </submittedName>
</protein>
<reference evidence="1 2" key="1">
    <citation type="journal article" date="2009" name="PLoS Genet.">
        <title>The genome of Nectria haematococca: contribution of supernumerary chromosomes to gene expansion.</title>
        <authorList>
            <person name="Coleman J.J."/>
            <person name="Rounsley S.D."/>
            <person name="Rodriguez-Carres M."/>
            <person name="Kuo A."/>
            <person name="Wasmann C.C."/>
            <person name="Grimwood J."/>
            <person name="Schmutz J."/>
            <person name="Taga M."/>
            <person name="White G.J."/>
            <person name="Zhou S."/>
            <person name="Schwartz D.C."/>
            <person name="Freitag M."/>
            <person name="Ma L.J."/>
            <person name="Danchin E.G."/>
            <person name="Henrissat B."/>
            <person name="Coutinho P.M."/>
            <person name="Nelson D.R."/>
            <person name="Straney D."/>
            <person name="Napoli C.A."/>
            <person name="Barker B.M."/>
            <person name="Gribskov M."/>
            <person name="Rep M."/>
            <person name="Kroken S."/>
            <person name="Molnar I."/>
            <person name="Rensing C."/>
            <person name="Kennell J.C."/>
            <person name="Zamora J."/>
            <person name="Farman M.L."/>
            <person name="Selker E.U."/>
            <person name="Salamov A."/>
            <person name="Shapiro H."/>
            <person name="Pangilinan J."/>
            <person name="Lindquist E."/>
            <person name="Lamers C."/>
            <person name="Grigoriev I.V."/>
            <person name="Geiser D.M."/>
            <person name="Covert S.F."/>
            <person name="Temporini E."/>
            <person name="Vanetten H.D."/>
        </authorList>
    </citation>
    <scope>NUCLEOTIDE SEQUENCE [LARGE SCALE GENOMIC DNA]</scope>
    <source>
        <strain evidence="2">ATCC MYA-4622 / CBS 123669 / FGSC 9596 / NRRL 45880 / 77-13-4</strain>
    </source>
</reference>
<evidence type="ECO:0000313" key="2">
    <source>
        <dbReference type="Proteomes" id="UP000005206"/>
    </source>
</evidence>
<proteinExistence type="predicted"/>
<dbReference type="Proteomes" id="UP000005206">
    <property type="component" value="Chromosome 9"/>
</dbReference>
<dbReference type="KEGG" id="nhe:NECHADRAFT_84966"/>
<evidence type="ECO:0000313" key="1">
    <source>
        <dbReference type="EMBL" id="EEU44828.1"/>
    </source>
</evidence>
<organism evidence="1 2">
    <name type="scientific">Fusarium vanettenii (strain ATCC MYA-4622 / CBS 123669 / FGSC 9596 / NRRL 45880 / 77-13-4)</name>
    <name type="common">Fusarium solani subsp. pisi</name>
    <dbReference type="NCBI Taxonomy" id="660122"/>
    <lineage>
        <taxon>Eukaryota</taxon>
        <taxon>Fungi</taxon>
        <taxon>Dikarya</taxon>
        <taxon>Ascomycota</taxon>
        <taxon>Pezizomycotina</taxon>
        <taxon>Sordariomycetes</taxon>
        <taxon>Hypocreomycetidae</taxon>
        <taxon>Hypocreales</taxon>
        <taxon>Nectriaceae</taxon>
        <taxon>Fusarium</taxon>
        <taxon>Fusarium solani species complex</taxon>
        <taxon>Fusarium vanettenii</taxon>
    </lineage>
</organism>
<dbReference type="HOGENOM" id="CLU_2134158_0_0_1"/>
<name>C7YUL8_FUSV7</name>
<dbReference type="GeneID" id="9674931"/>
<dbReference type="VEuPathDB" id="FungiDB:NECHADRAFT_84966"/>
<dbReference type="InParanoid" id="C7YUL8"/>
<gene>
    <name evidence="1" type="ORF">NECHADRAFT_84966</name>
</gene>
<keyword evidence="2" id="KW-1185">Reference proteome</keyword>
<dbReference type="OrthoDB" id="3660930at2759"/>
<dbReference type="EMBL" id="GG698900">
    <property type="protein sequence ID" value="EEU44828.1"/>
    <property type="molecule type" value="Genomic_DNA"/>
</dbReference>
<sequence>MPQLKSFEISTSIITSIQFIVLRQPVHQTIKFSTLIGNPGLKPKMKPQALVAAALPVVAMAAGHPPGDKEKCGRLAVKEWDPKNLPKGYKLEDIKKCAEHPLEPGYYWGFGEH</sequence>
<accession>C7YUL8</accession>
<dbReference type="RefSeq" id="XP_003050541.1">
    <property type="nucleotide sequence ID" value="XM_003050495.1"/>
</dbReference>
<dbReference type="AlphaFoldDB" id="C7YUL8"/>